<keyword evidence="8" id="KW-1185">Reference proteome</keyword>
<accession>A0ABS4DT99</accession>
<dbReference type="Proteomes" id="UP000759443">
    <property type="component" value="Unassembled WGS sequence"/>
</dbReference>
<evidence type="ECO:0000313" key="8">
    <source>
        <dbReference type="Proteomes" id="UP000759443"/>
    </source>
</evidence>
<dbReference type="InterPro" id="IPR002810">
    <property type="entry name" value="NfeD-like_C"/>
</dbReference>
<reference evidence="7 8" key="1">
    <citation type="submission" date="2021-03" db="EMBL/GenBank/DDBJ databases">
        <title>Genomic Encyclopedia of Type Strains, Phase IV (KMG-IV): sequencing the most valuable type-strain genomes for metagenomic binning, comparative biology and taxonomic classification.</title>
        <authorList>
            <person name="Goeker M."/>
        </authorList>
    </citation>
    <scope>NUCLEOTIDE SEQUENCE [LARGE SCALE GENOMIC DNA]</scope>
    <source>
        <strain evidence="7 8">DSM 21600</strain>
    </source>
</reference>
<feature type="domain" description="NfeD-like C-terminal" evidence="6">
    <location>
        <begin position="98"/>
        <end position="151"/>
    </location>
</feature>
<dbReference type="InterPro" id="IPR012340">
    <property type="entry name" value="NA-bd_OB-fold"/>
</dbReference>
<dbReference type="Pfam" id="PF01957">
    <property type="entry name" value="NfeD"/>
    <property type="match status" value="1"/>
</dbReference>
<evidence type="ECO:0000313" key="7">
    <source>
        <dbReference type="EMBL" id="MBP1848924.1"/>
    </source>
</evidence>
<keyword evidence="7" id="KW-0378">Hydrolase</keyword>
<evidence type="ECO:0000256" key="2">
    <source>
        <dbReference type="ARBA" id="ARBA00022692"/>
    </source>
</evidence>
<dbReference type="PANTHER" id="PTHR33507:SF3">
    <property type="entry name" value="INNER MEMBRANE PROTEIN YBBJ"/>
    <property type="match status" value="1"/>
</dbReference>
<keyword evidence="2 5" id="KW-0812">Transmembrane</keyword>
<evidence type="ECO:0000256" key="3">
    <source>
        <dbReference type="ARBA" id="ARBA00022989"/>
    </source>
</evidence>
<dbReference type="GO" id="GO:0006508">
    <property type="term" value="P:proteolysis"/>
    <property type="evidence" value="ECO:0007669"/>
    <property type="project" value="UniProtKB-KW"/>
</dbReference>
<keyword evidence="3 5" id="KW-1133">Transmembrane helix</keyword>
<keyword evidence="4 5" id="KW-0472">Membrane</keyword>
<feature type="transmembrane region" description="Helical" evidence="5">
    <location>
        <begin position="58"/>
        <end position="76"/>
    </location>
</feature>
<comment type="caution">
    <text evidence="7">The sequence shown here is derived from an EMBL/GenBank/DDBJ whole genome shotgun (WGS) entry which is preliminary data.</text>
</comment>
<feature type="transmembrane region" description="Helical" evidence="5">
    <location>
        <begin position="33"/>
        <end position="52"/>
    </location>
</feature>
<dbReference type="InterPro" id="IPR052165">
    <property type="entry name" value="Membrane_assoc_protease"/>
</dbReference>
<dbReference type="EMBL" id="JAGGJU010000001">
    <property type="protein sequence ID" value="MBP1848924.1"/>
    <property type="molecule type" value="Genomic_DNA"/>
</dbReference>
<dbReference type="GO" id="GO:0008233">
    <property type="term" value="F:peptidase activity"/>
    <property type="evidence" value="ECO:0007669"/>
    <property type="project" value="UniProtKB-KW"/>
</dbReference>
<keyword evidence="7" id="KW-0645">Protease</keyword>
<name>A0ABS4DT99_9HYPH</name>
<sequence>MLAKLALELGPWSWWVAGLVLLAAELAVPGVFLVWIGLGAIATGVLSLLLWGADLWSWQVQLLVFAALSVVSILIGRKFLASGSSTTDEPFLNQRGASLVGRTATLQEAIVNGRGRIHLDDTTWSVIGPDTAAGSTVRIMESKGRELRVEPVRAA</sequence>
<gene>
    <name evidence="7" type="ORF">J2Z17_000341</name>
</gene>
<dbReference type="PANTHER" id="PTHR33507">
    <property type="entry name" value="INNER MEMBRANE PROTEIN YBBJ"/>
    <property type="match status" value="1"/>
</dbReference>
<evidence type="ECO:0000256" key="5">
    <source>
        <dbReference type="SAM" id="Phobius"/>
    </source>
</evidence>
<evidence type="ECO:0000259" key="6">
    <source>
        <dbReference type="Pfam" id="PF01957"/>
    </source>
</evidence>
<evidence type="ECO:0000256" key="1">
    <source>
        <dbReference type="ARBA" id="ARBA00004141"/>
    </source>
</evidence>
<feature type="transmembrane region" description="Helical" evidence="5">
    <location>
        <begin position="12"/>
        <end position="28"/>
    </location>
</feature>
<dbReference type="Gene3D" id="2.40.50.140">
    <property type="entry name" value="Nucleic acid-binding proteins"/>
    <property type="match status" value="1"/>
</dbReference>
<dbReference type="RefSeq" id="WP_209941636.1">
    <property type="nucleotide sequence ID" value="NZ_JAGGJU010000001.1"/>
</dbReference>
<comment type="subcellular location">
    <subcellularLocation>
        <location evidence="1">Membrane</location>
        <topology evidence="1">Multi-pass membrane protein</topology>
    </subcellularLocation>
</comment>
<protein>
    <submittedName>
        <fullName evidence="7">Membrane protein implicated in regulation of membrane protease activity</fullName>
    </submittedName>
</protein>
<organism evidence="7 8">
    <name type="scientific">Rhizobium halophytocola</name>
    <dbReference type="NCBI Taxonomy" id="735519"/>
    <lineage>
        <taxon>Bacteria</taxon>
        <taxon>Pseudomonadati</taxon>
        <taxon>Pseudomonadota</taxon>
        <taxon>Alphaproteobacteria</taxon>
        <taxon>Hyphomicrobiales</taxon>
        <taxon>Rhizobiaceae</taxon>
        <taxon>Rhizobium/Agrobacterium group</taxon>
        <taxon>Rhizobium</taxon>
    </lineage>
</organism>
<proteinExistence type="predicted"/>
<evidence type="ECO:0000256" key="4">
    <source>
        <dbReference type="ARBA" id="ARBA00023136"/>
    </source>
</evidence>